<feature type="region of interest" description="Disordered" evidence="1">
    <location>
        <begin position="1"/>
        <end position="71"/>
    </location>
</feature>
<evidence type="ECO:0000313" key="3">
    <source>
        <dbReference type="Proteomes" id="UP001226389"/>
    </source>
</evidence>
<dbReference type="EMBL" id="JAUSSY010000020">
    <property type="protein sequence ID" value="MDQ0120883.1"/>
    <property type="molecule type" value="Genomic_DNA"/>
</dbReference>
<feature type="compositionally biased region" description="Polar residues" evidence="1">
    <location>
        <begin position="62"/>
        <end position="71"/>
    </location>
</feature>
<reference evidence="2 3" key="1">
    <citation type="submission" date="2023-07" db="EMBL/GenBank/DDBJ databases">
        <title>Sorghum-associated microbial communities from plants grown in Nebraska, USA.</title>
        <authorList>
            <person name="Schachtman D."/>
        </authorList>
    </citation>
    <scope>NUCLEOTIDE SEQUENCE [LARGE SCALE GENOMIC DNA]</scope>
    <source>
        <strain evidence="2 3">DS994</strain>
    </source>
</reference>
<comment type="caution">
    <text evidence="2">The sequence shown here is derived from an EMBL/GenBank/DDBJ whole genome shotgun (WGS) entry which is preliminary data.</text>
</comment>
<dbReference type="Proteomes" id="UP001226389">
    <property type="component" value="Unassembled WGS sequence"/>
</dbReference>
<feature type="compositionally biased region" description="Basic and acidic residues" evidence="1">
    <location>
        <begin position="33"/>
        <end position="45"/>
    </location>
</feature>
<proteinExistence type="predicted"/>
<evidence type="ECO:0000313" key="2">
    <source>
        <dbReference type="EMBL" id="MDQ0120883.1"/>
    </source>
</evidence>
<evidence type="ECO:0000256" key="1">
    <source>
        <dbReference type="SAM" id="MobiDB-lite"/>
    </source>
</evidence>
<protein>
    <submittedName>
        <fullName evidence="2">Uncharacterized protein</fullName>
    </submittedName>
</protein>
<gene>
    <name evidence="2" type="ORF">J2T22_004093</name>
</gene>
<organism evidence="2 3">
    <name type="scientific">Pseudarthrobacter defluvii</name>
    <dbReference type="NCBI Taxonomy" id="410837"/>
    <lineage>
        <taxon>Bacteria</taxon>
        <taxon>Bacillati</taxon>
        <taxon>Actinomycetota</taxon>
        <taxon>Actinomycetes</taxon>
        <taxon>Micrococcales</taxon>
        <taxon>Micrococcaceae</taxon>
        <taxon>Pseudarthrobacter</taxon>
    </lineage>
</organism>
<name>A0ABT9UMJ9_9MICC</name>
<keyword evidence="3" id="KW-1185">Reference proteome</keyword>
<accession>A0ABT9UMJ9</accession>
<sequence>MMGSGNETAVGLGEFAGPARPQGDGTSSTAPRAPRETNKPADHCRTLLLDAEPVPSAVHDSVSLSPLSRCG</sequence>